<dbReference type="GO" id="GO:0043024">
    <property type="term" value="F:ribosomal small subunit binding"/>
    <property type="evidence" value="ECO:0007669"/>
    <property type="project" value="TreeGrafter"/>
</dbReference>
<protein>
    <recommendedName>
        <fullName evidence="5">Ribosome-binding factor A</fullName>
    </recommendedName>
</protein>
<dbReference type="GO" id="GO:0006364">
    <property type="term" value="P:rRNA processing"/>
    <property type="evidence" value="ECO:0007669"/>
    <property type="project" value="InterPro"/>
</dbReference>
<name>A0A9W6ZDP9_9STRA</name>
<comment type="caution">
    <text evidence="3">The sequence shown here is derived from an EMBL/GenBank/DDBJ whole genome shotgun (WGS) entry which is preliminary data.</text>
</comment>
<sequence length="266" mass="30031">MNSKTNIASLAILALLLTTVNSFAFSASPRRLYKPTRANFRHQSALKMARGYSDRKANSATIKSKRQNRVGETVRSEIAQILFNGYEVKTDSMLDANLRSQISVLDADVSPDLRQARISVSILSAPQHEDTDVLPPEIAKRRIFSWLTQNTPQIRHALAQRLSHMKGIPHLTFVLSDIGGAVSVMNLIDKISQEGYVRENLGKFGGEGEELPEGFFLDDDDDEDEEYLDDDDENEEEEEVILTEEEEDDLLSDFEWNDVDDIVEQL</sequence>
<proteinExistence type="predicted"/>
<keyword evidence="4" id="KW-1185">Reference proteome</keyword>
<feature type="compositionally biased region" description="Acidic residues" evidence="1">
    <location>
        <begin position="207"/>
        <end position="249"/>
    </location>
</feature>
<dbReference type="Gene3D" id="3.30.300.20">
    <property type="match status" value="1"/>
</dbReference>
<dbReference type="InterPro" id="IPR015946">
    <property type="entry name" value="KH_dom-like_a/b"/>
</dbReference>
<dbReference type="PANTHER" id="PTHR33515">
    <property type="entry name" value="RIBOSOME-BINDING FACTOR A, CHLOROPLASTIC-RELATED"/>
    <property type="match status" value="1"/>
</dbReference>
<dbReference type="GO" id="GO:0005829">
    <property type="term" value="C:cytosol"/>
    <property type="evidence" value="ECO:0007669"/>
    <property type="project" value="TreeGrafter"/>
</dbReference>
<feature type="region of interest" description="Disordered" evidence="1">
    <location>
        <begin position="206"/>
        <end position="249"/>
    </location>
</feature>
<reference evidence="4" key="1">
    <citation type="journal article" date="2023" name="Commun. Biol.">
        <title>Genome analysis of Parmales, the sister group of diatoms, reveals the evolutionary specialization of diatoms from phago-mixotrophs to photoautotrophs.</title>
        <authorList>
            <person name="Ban H."/>
            <person name="Sato S."/>
            <person name="Yoshikawa S."/>
            <person name="Yamada K."/>
            <person name="Nakamura Y."/>
            <person name="Ichinomiya M."/>
            <person name="Sato N."/>
            <person name="Blanc-Mathieu R."/>
            <person name="Endo H."/>
            <person name="Kuwata A."/>
            <person name="Ogata H."/>
        </authorList>
    </citation>
    <scope>NUCLEOTIDE SEQUENCE [LARGE SCALE GENOMIC DNA]</scope>
    <source>
        <strain evidence="4">NIES 3701</strain>
    </source>
</reference>
<evidence type="ECO:0008006" key="5">
    <source>
        <dbReference type="Google" id="ProtNLM"/>
    </source>
</evidence>
<dbReference type="EMBL" id="BRXY01000011">
    <property type="protein sequence ID" value="GMH52424.1"/>
    <property type="molecule type" value="Genomic_DNA"/>
</dbReference>
<organism evidence="3 4">
    <name type="scientific">Triparma strigata</name>
    <dbReference type="NCBI Taxonomy" id="1606541"/>
    <lineage>
        <taxon>Eukaryota</taxon>
        <taxon>Sar</taxon>
        <taxon>Stramenopiles</taxon>
        <taxon>Ochrophyta</taxon>
        <taxon>Bolidophyceae</taxon>
        <taxon>Parmales</taxon>
        <taxon>Triparmaceae</taxon>
        <taxon>Triparma</taxon>
    </lineage>
</organism>
<dbReference type="AlphaFoldDB" id="A0A9W6ZDP9"/>
<dbReference type="InterPro" id="IPR023799">
    <property type="entry name" value="RbfA_dom_sf"/>
</dbReference>
<accession>A0A9W6ZDP9</accession>
<dbReference type="Pfam" id="PF02033">
    <property type="entry name" value="RBFA"/>
    <property type="match status" value="1"/>
</dbReference>
<evidence type="ECO:0000313" key="4">
    <source>
        <dbReference type="Proteomes" id="UP001165085"/>
    </source>
</evidence>
<evidence type="ECO:0000256" key="2">
    <source>
        <dbReference type="SAM" id="SignalP"/>
    </source>
</evidence>
<dbReference type="SUPFAM" id="SSF89919">
    <property type="entry name" value="Ribosome-binding factor A, RbfA"/>
    <property type="match status" value="1"/>
</dbReference>
<keyword evidence="2" id="KW-0732">Signal</keyword>
<gene>
    <name evidence="3" type="ORF">TrST_g5606</name>
</gene>
<feature type="signal peptide" evidence="2">
    <location>
        <begin position="1"/>
        <end position="22"/>
    </location>
</feature>
<dbReference type="InterPro" id="IPR000238">
    <property type="entry name" value="RbfA"/>
</dbReference>
<dbReference type="Proteomes" id="UP001165085">
    <property type="component" value="Unassembled WGS sequence"/>
</dbReference>
<feature type="chain" id="PRO_5040822444" description="Ribosome-binding factor A" evidence="2">
    <location>
        <begin position="23"/>
        <end position="266"/>
    </location>
</feature>
<evidence type="ECO:0000313" key="3">
    <source>
        <dbReference type="EMBL" id="GMH52424.1"/>
    </source>
</evidence>
<dbReference type="PANTHER" id="PTHR33515:SF1">
    <property type="entry name" value="RIBOSOME-BINDING FACTOR A, CHLOROPLASTIC-RELATED"/>
    <property type="match status" value="1"/>
</dbReference>
<evidence type="ECO:0000256" key="1">
    <source>
        <dbReference type="SAM" id="MobiDB-lite"/>
    </source>
</evidence>
<dbReference type="OrthoDB" id="42420at2759"/>